<protein>
    <submittedName>
        <fullName evidence="2">Uncharacterized protein</fullName>
    </submittedName>
</protein>
<gene>
    <name evidence="2" type="ORF">C4D60_Mb08t28080</name>
</gene>
<keyword evidence="3" id="KW-1185">Reference proteome</keyword>
<feature type="region of interest" description="Disordered" evidence="1">
    <location>
        <begin position="38"/>
        <end position="79"/>
    </location>
</feature>
<evidence type="ECO:0000313" key="3">
    <source>
        <dbReference type="Proteomes" id="UP000317650"/>
    </source>
</evidence>
<evidence type="ECO:0000313" key="2">
    <source>
        <dbReference type="EMBL" id="THU70735.1"/>
    </source>
</evidence>
<feature type="compositionally biased region" description="Basic and acidic residues" evidence="1">
    <location>
        <begin position="60"/>
        <end position="69"/>
    </location>
</feature>
<dbReference type="Proteomes" id="UP000317650">
    <property type="component" value="Chromosome 8"/>
</dbReference>
<evidence type="ECO:0000256" key="1">
    <source>
        <dbReference type="SAM" id="MobiDB-lite"/>
    </source>
</evidence>
<sequence>MGTTTNLLVFLHSRRTIDESINGRGQLSRFPNRLPKASEWEARDGERRIQLSDDGSSSTEMRKEIEGQKKGGAHGSAPRTVASRCLRGISRDAVTCRGGALPAADRRRPRFSAYAARDGLTNSWAIHFVR</sequence>
<comment type="caution">
    <text evidence="2">The sequence shown here is derived from an EMBL/GenBank/DDBJ whole genome shotgun (WGS) entry which is preliminary data.</text>
</comment>
<accession>A0A4V4H996</accession>
<organism evidence="2 3">
    <name type="scientific">Musa balbisiana</name>
    <name type="common">Banana</name>
    <dbReference type="NCBI Taxonomy" id="52838"/>
    <lineage>
        <taxon>Eukaryota</taxon>
        <taxon>Viridiplantae</taxon>
        <taxon>Streptophyta</taxon>
        <taxon>Embryophyta</taxon>
        <taxon>Tracheophyta</taxon>
        <taxon>Spermatophyta</taxon>
        <taxon>Magnoliopsida</taxon>
        <taxon>Liliopsida</taxon>
        <taxon>Zingiberales</taxon>
        <taxon>Musaceae</taxon>
        <taxon>Musa</taxon>
    </lineage>
</organism>
<dbReference type="AlphaFoldDB" id="A0A4V4H996"/>
<name>A0A4V4H996_MUSBA</name>
<proteinExistence type="predicted"/>
<reference evidence="2 3" key="1">
    <citation type="journal article" date="2019" name="Nat. Plants">
        <title>Genome sequencing of Musa balbisiana reveals subgenome evolution and function divergence in polyploid bananas.</title>
        <authorList>
            <person name="Yao X."/>
        </authorList>
    </citation>
    <scope>NUCLEOTIDE SEQUENCE [LARGE SCALE GENOMIC DNA]</scope>
    <source>
        <strain evidence="3">cv. DH-PKW</strain>
        <tissue evidence="2">Leaves</tissue>
    </source>
</reference>
<feature type="compositionally biased region" description="Basic and acidic residues" evidence="1">
    <location>
        <begin position="38"/>
        <end position="51"/>
    </location>
</feature>
<dbReference type="EMBL" id="PYDT01000002">
    <property type="protein sequence ID" value="THU70735.1"/>
    <property type="molecule type" value="Genomic_DNA"/>
</dbReference>